<evidence type="ECO:0000256" key="3">
    <source>
        <dbReference type="ARBA" id="ARBA00022692"/>
    </source>
</evidence>
<gene>
    <name evidence="9" type="ORF">AFULGI_00024070</name>
</gene>
<dbReference type="Pfam" id="PF01545">
    <property type="entry name" value="Cation_efflux"/>
    <property type="match status" value="1"/>
</dbReference>
<feature type="transmembrane region" description="Helical" evidence="6">
    <location>
        <begin position="28"/>
        <end position="47"/>
    </location>
</feature>
<evidence type="ECO:0000256" key="5">
    <source>
        <dbReference type="ARBA" id="ARBA00023136"/>
    </source>
</evidence>
<dbReference type="InterPro" id="IPR050291">
    <property type="entry name" value="CDF_Transporter"/>
</dbReference>
<dbReference type="InterPro" id="IPR058533">
    <property type="entry name" value="Cation_efflux_TM"/>
</dbReference>
<protein>
    <submittedName>
        <fullName evidence="9">Cation diffusion facilitator family transporter</fullName>
    </submittedName>
</protein>
<dbReference type="KEGG" id="afg:AFULGI_00024070"/>
<dbReference type="SUPFAM" id="SSF161111">
    <property type="entry name" value="Cation efflux protein transmembrane domain-like"/>
    <property type="match status" value="1"/>
</dbReference>
<keyword evidence="3 6" id="KW-0812">Transmembrane</keyword>
<accession>A0A075WIT4</accession>
<feature type="domain" description="Cation efflux protein transmembrane" evidence="7">
    <location>
        <begin position="4"/>
        <end position="192"/>
    </location>
</feature>
<evidence type="ECO:0000313" key="9">
    <source>
        <dbReference type="EMBL" id="AIG99124.1"/>
    </source>
</evidence>
<dbReference type="InterPro" id="IPR036837">
    <property type="entry name" value="Cation_efflux_CTD_sf"/>
</dbReference>
<dbReference type="HOGENOM" id="CLU_013430_3_6_2"/>
<dbReference type="Gene3D" id="3.30.70.1350">
    <property type="entry name" value="Cation efflux protein, cytoplasmic domain"/>
    <property type="match status" value="1"/>
</dbReference>
<keyword evidence="4 6" id="KW-1133">Transmembrane helix</keyword>
<dbReference type="Pfam" id="PF16916">
    <property type="entry name" value="ZT_dimer"/>
    <property type="match status" value="1"/>
</dbReference>
<feature type="transmembrane region" description="Helical" evidence="6">
    <location>
        <begin position="106"/>
        <end position="124"/>
    </location>
</feature>
<evidence type="ECO:0000256" key="1">
    <source>
        <dbReference type="ARBA" id="ARBA00004141"/>
    </source>
</evidence>
<dbReference type="RefSeq" id="WP_010879628.1">
    <property type="nucleotide sequence ID" value="NZ_CP006577.1"/>
</dbReference>
<evidence type="ECO:0000313" key="10">
    <source>
        <dbReference type="Proteomes" id="UP000028501"/>
    </source>
</evidence>
<dbReference type="NCBIfam" id="TIGR01297">
    <property type="entry name" value="CDF"/>
    <property type="match status" value="1"/>
</dbReference>
<name>A0A075WIT4_ARCFL</name>
<comment type="subcellular location">
    <subcellularLocation>
        <location evidence="1">Membrane</location>
        <topology evidence="1">Multi-pass membrane protein</topology>
    </subcellularLocation>
</comment>
<organism evidence="9 10">
    <name type="scientific">Archaeoglobus fulgidus DSM 8774</name>
    <dbReference type="NCBI Taxonomy" id="1344584"/>
    <lineage>
        <taxon>Archaea</taxon>
        <taxon>Methanobacteriati</taxon>
        <taxon>Methanobacteriota</taxon>
        <taxon>Archaeoglobi</taxon>
        <taxon>Archaeoglobales</taxon>
        <taxon>Archaeoglobaceae</taxon>
        <taxon>Archaeoglobus</taxon>
    </lineage>
</organism>
<reference evidence="9 10" key="1">
    <citation type="submission" date="2013-07" db="EMBL/GenBank/DDBJ databases">
        <title>Genome of Archaeoglobus fulgidus.</title>
        <authorList>
            <person name="Fiebig A."/>
            <person name="Birkeland N.-K."/>
        </authorList>
    </citation>
    <scope>NUCLEOTIDE SEQUENCE [LARGE SCALE GENOMIC DNA]</scope>
    <source>
        <strain evidence="9 10">DSM 8774</strain>
    </source>
</reference>
<dbReference type="PANTHER" id="PTHR43840">
    <property type="entry name" value="MITOCHONDRIAL METAL TRANSPORTER 1-RELATED"/>
    <property type="match status" value="1"/>
</dbReference>
<dbReference type="InterPro" id="IPR027469">
    <property type="entry name" value="Cation_efflux_TMD_sf"/>
</dbReference>
<dbReference type="Gene3D" id="1.20.1510.10">
    <property type="entry name" value="Cation efflux protein transmembrane domain"/>
    <property type="match status" value="1"/>
</dbReference>
<dbReference type="GeneID" id="24795885"/>
<dbReference type="InterPro" id="IPR027470">
    <property type="entry name" value="Cation_efflux_CTD"/>
</dbReference>
<dbReference type="AlphaFoldDB" id="A0A075WIT4"/>
<dbReference type="Proteomes" id="UP000028501">
    <property type="component" value="Chromosome"/>
</dbReference>
<dbReference type="InterPro" id="IPR002524">
    <property type="entry name" value="Cation_efflux"/>
</dbReference>
<evidence type="ECO:0000256" key="6">
    <source>
        <dbReference type="SAM" id="Phobius"/>
    </source>
</evidence>
<keyword evidence="5 6" id="KW-0472">Membrane</keyword>
<evidence type="ECO:0000256" key="2">
    <source>
        <dbReference type="ARBA" id="ARBA00022448"/>
    </source>
</evidence>
<evidence type="ECO:0000256" key="4">
    <source>
        <dbReference type="ARBA" id="ARBA00022989"/>
    </source>
</evidence>
<proteinExistence type="predicted"/>
<feature type="transmembrane region" description="Helical" evidence="6">
    <location>
        <begin position="68"/>
        <end position="86"/>
    </location>
</feature>
<feature type="domain" description="Cation efflux protein cytoplasmic" evidence="8">
    <location>
        <begin position="196"/>
        <end position="275"/>
    </location>
</feature>
<feature type="transmembrane region" description="Helical" evidence="6">
    <location>
        <begin position="145"/>
        <end position="161"/>
    </location>
</feature>
<keyword evidence="2" id="KW-0813">Transport</keyword>
<dbReference type="GO" id="GO:0016020">
    <property type="term" value="C:membrane"/>
    <property type="evidence" value="ECO:0007669"/>
    <property type="project" value="UniProtKB-SubCell"/>
</dbReference>
<evidence type="ECO:0000259" key="7">
    <source>
        <dbReference type="Pfam" id="PF01545"/>
    </source>
</evidence>
<dbReference type="GO" id="GO:0008324">
    <property type="term" value="F:monoatomic cation transmembrane transporter activity"/>
    <property type="evidence" value="ECO:0007669"/>
    <property type="project" value="InterPro"/>
</dbReference>
<feature type="transmembrane region" description="Helical" evidence="6">
    <location>
        <begin position="167"/>
        <end position="184"/>
    </location>
</feature>
<dbReference type="PANTHER" id="PTHR43840:SF15">
    <property type="entry name" value="MITOCHONDRIAL METAL TRANSPORTER 1-RELATED"/>
    <property type="match status" value="1"/>
</dbReference>
<evidence type="ECO:0000259" key="8">
    <source>
        <dbReference type="Pfam" id="PF16916"/>
    </source>
</evidence>
<dbReference type="EMBL" id="CP006577">
    <property type="protein sequence ID" value="AIG99124.1"/>
    <property type="molecule type" value="Genomic_DNA"/>
</dbReference>
<dbReference type="SUPFAM" id="SSF160240">
    <property type="entry name" value="Cation efflux protein cytoplasmic domain-like"/>
    <property type="match status" value="1"/>
</dbReference>
<sequence>MRDILFIYLLTLGIKLYAYFLSGFTAILADAFHSVIDITMILILLLSERYAEKEADYQHPFGHEMARNVASLAVGVGFITFMFFELMKEGLLKVLHPASGYSNVEVALGAEVAVLALLVIAALISARRSGILNRTLLVESLNDSLSTLAAIVGVGLVWAGYPIFDGIATIAIAFIIFYNSFRLVRDNARLLIGMSPSEDFYRSVEDACLEIERVKGVHDMVGVYTGENSVHLDLHVTVDGAMTIEEADKLSVEIAEAIMAKHPEVKHISVHFCPHDGRRRKLY</sequence>